<evidence type="ECO:0000256" key="3">
    <source>
        <dbReference type="ARBA" id="ARBA00005150"/>
    </source>
</evidence>
<keyword evidence="27" id="KW-1185">Reference proteome</keyword>
<comment type="catalytic activity">
    <reaction evidence="19">
        <text>(6R)-5,10-methylenetetrahydrofolyl-(gamma-L-Glu)(n) + L-glutamate + ATP = (6R)-5,10-methylenetetrahydrofolyl-(gamma-L-Glu)(n+1) + ADP + phosphate + H(+)</text>
        <dbReference type="Rhea" id="RHEA:51912"/>
        <dbReference type="Rhea" id="RHEA-COMP:13257"/>
        <dbReference type="Rhea" id="RHEA-COMP:13258"/>
        <dbReference type="ChEBI" id="CHEBI:15378"/>
        <dbReference type="ChEBI" id="CHEBI:29985"/>
        <dbReference type="ChEBI" id="CHEBI:30616"/>
        <dbReference type="ChEBI" id="CHEBI:43474"/>
        <dbReference type="ChEBI" id="CHEBI:136572"/>
        <dbReference type="ChEBI" id="CHEBI:456216"/>
        <dbReference type="EC" id="6.3.2.17"/>
    </reaction>
</comment>
<evidence type="ECO:0000256" key="22">
    <source>
        <dbReference type="SAM" id="MobiDB-lite"/>
    </source>
</evidence>
<dbReference type="EMBL" id="CP036422">
    <property type="protein sequence ID" value="QFU76190.1"/>
    <property type="molecule type" value="Genomic_DNA"/>
</dbReference>
<evidence type="ECO:0000256" key="16">
    <source>
        <dbReference type="ARBA" id="ARBA00032510"/>
    </source>
</evidence>
<dbReference type="EC" id="6.3.2.12" evidence="5"/>
<sequence length="465" mass="50334">MSISRRPSRQSRLSSRVALKGSPPNRQPRSPNRQMNKPALEDWLQHLENLHPQEMELGLERVRSVAVDLALLPPPCPVITVAGTNGKGSTVAVLESLLHRAGKRAGCFTSPHFLRFNERIRVAGQEASDQEICAAFSAIEAARGDTSLTYFEFATLAALLVFRDRDVDVAVLEVGLGGRLDSSNIVDPSVAVITSIDLDHQAWLGDDRNTIAREKAGIMRPGTPVVIADLDPPPALQACAEALGAAPVMLAGREFSWREEADKWSGQICGTDGKLHDVSGSANGLLPANICAALQAASSLGIEWSPAQLQDILADVRVVGRRQWVELDGRRYLLDVAHNPAAIHKMLEIVDASACNGKVIALFSAMKDKPVAEMVALCGERFDAWFVAEQPDNIRAAGAADLADALRHAGQTRISESKNLRQAFRRAQALMAEGDMLIVFGSFFTVAAVVPLLEKDRNKSEAPKR</sequence>
<evidence type="ECO:0000313" key="27">
    <source>
        <dbReference type="Proteomes" id="UP000326287"/>
    </source>
</evidence>
<comment type="catalytic activity">
    <reaction evidence="20">
        <text>7,8-dihydropteroate + L-glutamate + ATP = 7,8-dihydrofolate + ADP + phosphate + H(+)</text>
        <dbReference type="Rhea" id="RHEA:23584"/>
        <dbReference type="ChEBI" id="CHEBI:15378"/>
        <dbReference type="ChEBI" id="CHEBI:17839"/>
        <dbReference type="ChEBI" id="CHEBI:29985"/>
        <dbReference type="ChEBI" id="CHEBI:30616"/>
        <dbReference type="ChEBI" id="CHEBI:43474"/>
        <dbReference type="ChEBI" id="CHEBI:57451"/>
        <dbReference type="ChEBI" id="CHEBI:456216"/>
        <dbReference type="EC" id="6.3.2.12"/>
    </reaction>
</comment>
<dbReference type="KEGG" id="halc:EY643_11255"/>
<dbReference type="PANTHER" id="PTHR11136">
    <property type="entry name" value="FOLYLPOLYGLUTAMATE SYNTHASE-RELATED"/>
    <property type="match status" value="1"/>
</dbReference>
<gene>
    <name evidence="26" type="ORF">EY643_11255</name>
</gene>
<evidence type="ECO:0000256" key="8">
    <source>
        <dbReference type="ARBA" id="ARBA00022598"/>
    </source>
</evidence>
<evidence type="ECO:0000256" key="1">
    <source>
        <dbReference type="ARBA" id="ARBA00002714"/>
    </source>
</evidence>
<keyword evidence="23" id="KW-0812">Transmembrane</keyword>
<dbReference type="GO" id="GO:0008841">
    <property type="term" value="F:dihydrofolate synthase activity"/>
    <property type="evidence" value="ECO:0007669"/>
    <property type="project" value="UniProtKB-EC"/>
</dbReference>
<comment type="function">
    <text evidence="1">Functions in two distinct reactions of the de novo folate biosynthetic pathway. Catalyzes the addition of a glutamate residue to dihydropteroate (7,8-dihydropteroate or H2Pte) to form dihydrofolate (7,8-dihydrofolate monoglutamate or H2Pte-Glu). Also catalyzes successive additions of L-glutamate to tetrahydrofolate or 10-formyltetrahydrofolate or 5,10-methylenetetrahydrofolate, leading to folylpolyglutamate derivatives.</text>
</comment>
<keyword evidence="10 21" id="KW-0547">Nucleotide-binding</keyword>
<evidence type="ECO:0000256" key="18">
    <source>
        <dbReference type="ARBA" id="ARBA00047808"/>
    </source>
</evidence>
<dbReference type="PROSITE" id="PS01011">
    <property type="entry name" value="FOLYLPOLYGLU_SYNT_1"/>
    <property type="match status" value="1"/>
</dbReference>
<evidence type="ECO:0000256" key="13">
    <source>
        <dbReference type="ARBA" id="ARBA00022909"/>
    </source>
</evidence>
<keyword evidence="13" id="KW-0289">Folate biosynthesis</keyword>
<feature type="domain" description="Mur ligase central" evidence="25">
    <location>
        <begin position="81"/>
        <end position="221"/>
    </location>
</feature>
<evidence type="ECO:0000259" key="25">
    <source>
        <dbReference type="Pfam" id="PF08245"/>
    </source>
</evidence>
<evidence type="ECO:0000256" key="21">
    <source>
        <dbReference type="PIRNR" id="PIRNR001563"/>
    </source>
</evidence>
<dbReference type="UniPathway" id="UPA00077">
    <property type="reaction ID" value="UER00157"/>
</dbReference>
<keyword evidence="23" id="KW-1133">Transmembrane helix</keyword>
<dbReference type="NCBIfam" id="TIGR01499">
    <property type="entry name" value="folC"/>
    <property type="match status" value="1"/>
</dbReference>
<evidence type="ECO:0000313" key="26">
    <source>
        <dbReference type="EMBL" id="QFU76190.1"/>
    </source>
</evidence>
<proteinExistence type="inferred from homology"/>
<comment type="catalytic activity">
    <reaction evidence="17">
        <text>(6S)-5,6,7,8-tetrahydrofolyl-(gamma-L-Glu)(n) + L-glutamate + ATP = (6S)-5,6,7,8-tetrahydrofolyl-(gamma-L-Glu)(n+1) + ADP + phosphate + H(+)</text>
        <dbReference type="Rhea" id="RHEA:10580"/>
        <dbReference type="Rhea" id="RHEA-COMP:14738"/>
        <dbReference type="Rhea" id="RHEA-COMP:14740"/>
        <dbReference type="ChEBI" id="CHEBI:15378"/>
        <dbReference type="ChEBI" id="CHEBI:29985"/>
        <dbReference type="ChEBI" id="CHEBI:30616"/>
        <dbReference type="ChEBI" id="CHEBI:43474"/>
        <dbReference type="ChEBI" id="CHEBI:141005"/>
        <dbReference type="ChEBI" id="CHEBI:456216"/>
        <dbReference type="EC" id="6.3.2.17"/>
    </reaction>
</comment>
<dbReference type="InterPro" id="IPR036565">
    <property type="entry name" value="Mur-like_cat_sf"/>
</dbReference>
<protein>
    <recommendedName>
        <fullName evidence="7">Dihydrofolate synthase/folylpolyglutamate synthase</fullName>
        <ecNumber evidence="5">6.3.2.12</ecNumber>
        <ecNumber evidence="6">6.3.2.17</ecNumber>
    </recommendedName>
    <alternativeName>
        <fullName evidence="16">Folylpoly-gamma-glutamate synthetase-dihydrofolate synthetase</fullName>
    </alternativeName>
    <alternativeName>
        <fullName evidence="14">Folylpolyglutamate synthetase</fullName>
    </alternativeName>
    <alternativeName>
        <fullName evidence="15">Tetrahydrofolylpolyglutamate synthase</fullName>
    </alternativeName>
</protein>
<evidence type="ECO:0000256" key="9">
    <source>
        <dbReference type="ARBA" id="ARBA00022723"/>
    </source>
</evidence>
<name>A0A5P9NK29_9GAMM</name>
<evidence type="ECO:0000256" key="17">
    <source>
        <dbReference type="ARBA" id="ARBA00047493"/>
    </source>
</evidence>
<dbReference type="GO" id="GO:0004326">
    <property type="term" value="F:tetrahydrofolylpolyglutamate synthase activity"/>
    <property type="evidence" value="ECO:0007669"/>
    <property type="project" value="UniProtKB-EC"/>
</dbReference>
<comment type="similarity">
    <text evidence="4 21">Belongs to the folylpolyglutamate synthase family.</text>
</comment>
<dbReference type="SUPFAM" id="SSF53244">
    <property type="entry name" value="MurD-like peptide ligases, peptide-binding domain"/>
    <property type="match status" value="1"/>
</dbReference>
<evidence type="ECO:0000256" key="10">
    <source>
        <dbReference type="ARBA" id="ARBA00022741"/>
    </source>
</evidence>
<reference evidence="26 27" key="1">
    <citation type="submission" date="2019-02" db="EMBL/GenBank/DDBJ databases">
        <authorList>
            <person name="Li S.-H."/>
        </authorList>
    </citation>
    <scope>NUCLEOTIDE SEQUENCE [LARGE SCALE GENOMIC DNA]</scope>
    <source>
        <strain evidence="26 27">IMCC14385</strain>
    </source>
</reference>
<dbReference type="Gene3D" id="3.40.1190.10">
    <property type="entry name" value="Mur-like, catalytic domain"/>
    <property type="match status" value="1"/>
</dbReference>
<evidence type="ECO:0000259" key="24">
    <source>
        <dbReference type="Pfam" id="PF02875"/>
    </source>
</evidence>
<dbReference type="EC" id="6.3.2.17" evidence="6"/>
<feature type="domain" description="Mur ligase C-terminal" evidence="24">
    <location>
        <begin position="320"/>
        <end position="443"/>
    </location>
</feature>
<dbReference type="OrthoDB" id="9809356at2"/>
<dbReference type="GO" id="GO:0046872">
    <property type="term" value="F:metal ion binding"/>
    <property type="evidence" value="ECO:0007669"/>
    <property type="project" value="UniProtKB-KW"/>
</dbReference>
<evidence type="ECO:0000256" key="7">
    <source>
        <dbReference type="ARBA" id="ARBA00019357"/>
    </source>
</evidence>
<dbReference type="InterPro" id="IPR013221">
    <property type="entry name" value="Mur_ligase_cen"/>
</dbReference>
<dbReference type="Pfam" id="PF08245">
    <property type="entry name" value="Mur_ligase_M"/>
    <property type="match status" value="1"/>
</dbReference>
<comment type="catalytic activity">
    <reaction evidence="18">
        <text>10-formyltetrahydrofolyl-(gamma-L-Glu)(n) + L-glutamate + ATP = 10-formyltetrahydrofolyl-(gamma-L-Glu)(n+1) + ADP + phosphate + H(+)</text>
        <dbReference type="Rhea" id="RHEA:51904"/>
        <dbReference type="Rhea" id="RHEA-COMP:13088"/>
        <dbReference type="Rhea" id="RHEA-COMP:14300"/>
        <dbReference type="ChEBI" id="CHEBI:15378"/>
        <dbReference type="ChEBI" id="CHEBI:29985"/>
        <dbReference type="ChEBI" id="CHEBI:30616"/>
        <dbReference type="ChEBI" id="CHEBI:43474"/>
        <dbReference type="ChEBI" id="CHEBI:134413"/>
        <dbReference type="ChEBI" id="CHEBI:456216"/>
        <dbReference type="EC" id="6.3.2.17"/>
    </reaction>
</comment>
<feature type="region of interest" description="Disordered" evidence="22">
    <location>
        <begin position="1"/>
        <end position="35"/>
    </location>
</feature>
<keyword evidence="8 21" id="KW-0436">Ligase</keyword>
<evidence type="ECO:0000256" key="14">
    <source>
        <dbReference type="ARBA" id="ARBA00030048"/>
    </source>
</evidence>
<evidence type="ECO:0000256" key="11">
    <source>
        <dbReference type="ARBA" id="ARBA00022840"/>
    </source>
</evidence>
<keyword evidence="9" id="KW-0479">Metal-binding</keyword>
<dbReference type="Gene3D" id="3.90.190.20">
    <property type="entry name" value="Mur ligase, C-terminal domain"/>
    <property type="match status" value="1"/>
</dbReference>
<keyword evidence="23" id="KW-0472">Membrane</keyword>
<evidence type="ECO:0000256" key="19">
    <source>
        <dbReference type="ARBA" id="ARBA00049035"/>
    </source>
</evidence>
<dbReference type="PROSITE" id="PS01012">
    <property type="entry name" value="FOLYLPOLYGLU_SYNT_2"/>
    <property type="match status" value="1"/>
</dbReference>
<evidence type="ECO:0000256" key="15">
    <source>
        <dbReference type="ARBA" id="ARBA00030592"/>
    </source>
</evidence>
<dbReference type="InterPro" id="IPR001645">
    <property type="entry name" value="Folylpolyglutamate_synth"/>
</dbReference>
<dbReference type="GO" id="GO:0005524">
    <property type="term" value="F:ATP binding"/>
    <property type="evidence" value="ECO:0007669"/>
    <property type="project" value="UniProtKB-KW"/>
</dbReference>
<evidence type="ECO:0000256" key="20">
    <source>
        <dbReference type="ARBA" id="ARBA00049161"/>
    </source>
</evidence>
<evidence type="ECO:0000256" key="4">
    <source>
        <dbReference type="ARBA" id="ARBA00008276"/>
    </source>
</evidence>
<evidence type="ECO:0000256" key="12">
    <source>
        <dbReference type="ARBA" id="ARBA00022842"/>
    </source>
</evidence>
<dbReference type="GO" id="GO:0046656">
    <property type="term" value="P:folic acid biosynthetic process"/>
    <property type="evidence" value="ECO:0007669"/>
    <property type="project" value="UniProtKB-KW"/>
</dbReference>
<evidence type="ECO:0000256" key="23">
    <source>
        <dbReference type="SAM" id="Phobius"/>
    </source>
</evidence>
<dbReference type="InterPro" id="IPR036615">
    <property type="entry name" value="Mur_ligase_C_dom_sf"/>
</dbReference>
<comment type="pathway">
    <text evidence="2">Cofactor biosynthesis; tetrahydrofolate biosynthesis; 7,8-dihydrofolate from 2-amino-4-hydroxy-6-hydroxymethyl-7,8-dihydropteridine diphosphate and 4-aminobenzoate: step 2/2.</text>
</comment>
<dbReference type="PANTHER" id="PTHR11136:SF0">
    <property type="entry name" value="DIHYDROFOLATE SYNTHETASE-RELATED"/>
    <property type="match status" value="1"/>
</dbReference>
<dbReference type="Pfam" id="PF02875">
    <property type="entry name" value="Mur_ligase_C"/>
    <property type="match status" value="1"/>
</dbReference>
<evidence type="ECO:0000256" key="5">
    <source>
        <dbReference type="ARBA" id="ARBA00013023"/>
    </source>
</evidence>
<organism evidence="26 27">
    <name type="scientific">Halioglobus maricola</name>
    <dbReference type="NCBI Taxonomy" id="2601894"/>
    <lineage>
        <taxon>Bacteria</taxon>
        <taxon>Pseudomonadati</taxon>
        <taxon>Pseudomonadota</taxon>
        <taxon>Gammaproteobacteria</taxon>
        <taxon>Cellvibrionales</taxon>
        <taxon>Halieaceae</taxon>
        <taxon>Halioglobus</taxon>
    </lineage>
</organism>
<dbReference type="SUPFAM" id="SSF53623">
    <property type="entry name" value="MurD-like peptide ligases, catalytic domain"/>
    <property type="match status" value="1"/>
</dbReference>
<dbReference type="InterPro" id="IPR018109">
    <property type="entry name" value="Folylpolyglutamate_synth_CS"/>
</dbReference>
<comment type="pathway">
    <text evidence="3">Cofactor biosynthesis; tetrahydrofolylpolyglutamate biosynthesis.</text>
</comment>
<evidence type="ECO:0000256" key="2">
    <source>
        <dbReference type="ARBA" id="ARBA00004799"/>
    </source>
</evidence>
<keyword evidence="12" id="KW-0460">Magnesium</keyword>
<dbReference type="GO" id="GO:0005737">
    <property type="term" value="C:cytoplasm"/>
    <property type="evidence" value="ECO:0007669"/>
    <property type="project" value="TreeGrafter"/>
</dbReference>
<dbReference type="Proteomes" id="UP000326287">
    <property type="component" value="Chromosome"/>
</dbReference>
<accession>A0A5P9NK29</accession>
<keyword evidence="11 21" id="KW-0067">ATP-binding</keyword>
<dbReference type="InterPro" id="IPR004101">
    <property type="entry name" value="Mur_ligase_C"/>
</dbReference>
<feature type="transmembrane region" description="Helical" evidence="23">
    <location>
        <begin position="434"/>
        <end position="453"/>
    </location>
</feature>
<evidence type="ECO:0000256" key="6">
    <source>
        <dbReference type="ARBA" id="ARBA00013025"/>
    </source>
</evidence>
<feature type="compositionally biased region" description="Low complexity" evidence="22">
    <location>
        <begin position="1"/>
        <end position="34"/>
    </location>
</feature>
<dbReference type="AlphaFoldDB" id="A0A5P9NK29"/>
<dbReference type="GO" id="GO:0046654">
    <property type="term" value="P:tetrahydrofolate biosynthetic process"/>
    <property type="evidence" value="ECO:0007669"/>
    <property type="project" value="UniProtKB-UniPathway"/>
</dbReference>
<dbReference type="PIRSF" id="PIRSF001563">
    <property type="entry name" value="Folylpolyglu_synth"/>
    <property type="match status" value="1"/>
</dbReference>